<keyword evidence="2" id="KW-0732">Signal</keyword>
<evidence type="ECO:0000256" key="1">
    <source>
        <dbReference type="ARBA" id="ARBA00022801"/>
    </source>
</evidence>
<dbReference type="Pfam" id="PF12706">
    <property type="entry name" value="Lactamase_B_2"/>
    <property type="match status" value="1"/>
</dbReference>
<evidence type="ECO:0000259" key="3">
    <source>
        <dbReference type="SMART" id="SM00849"/>
    </source>
</evidence>
<dbReference type="InterPro" id="IPR001279">
    <property type="entry name" value="Metallo-B-lactamas"/>
</dbReference>
<sequence>MLNKYLFLPLIIILICTPVYATTDCGENGLWLQVLGSGGPELDDGRASSGYVIWNKGKARFLIDIGSGSMFRFEQSGASLNDLDAILLSHMHVDHSNDLPALLKASFFSNRDRDLYLYGPSGNKFMPSATRFVQNLFGDDGAYQYLSSYLNGNDTYRLLPYDVDVTNRSEQVVLVNSRYRLTAVPVHHGPIPALGWRVEIAGKIIVFSGDMNNDNGTLALLAKQADLLVAHNAVPEGVRGVARNLHMTPSIIGEIAEKAHVKSLVISHRMNRTLGQEKTSSEIIRQQYRGPMKFADDLQCFRL</sequence>
<dbReference type="SUPFAM" id="SSF56281">
    <property type="entry name" value="Metallo-hydrolase/oxidoreductase"/>
    <property type="match status" value="1"/>
</dbReference>
<dbReference type="Gene3D" id="3.60.15.10">
    <property type="entry name" value="Ribonuclease Z/Hydroxyacylglutathione hydrolase-like"/>
    <property type="match status" value="1"/>
</dbReference>
<feature type="domain" description="Metallo-beta-lactamase" evidence="3">
    <location>
        <begin position="47"/>
        <end position="260"/>
    </location>
</feature>
<feature type="chain" id="PRO_5012396024" description="Metallo-beta-lactamase domain-containing protein" evidence="2">
    <location>
        <begin position="22"/>
        <end position="303"/>
    </location>
</feature>
<dbReference type="SMART" id="SM00849">
    <property type="entry name" value="Lactamase_B"/>
    <property type="match status" value="1"/>
</dbReference>
<feature type="signal peptide" evidence="2">
    <location>
        <begin position="1"/>
        <end position="21"/>
    </location>
</feature>
<name>A0A1Y5DWP3_COLPS</name>
<accession>A0A1Y5DWP3</accession>
<evidence type="ECO:0000256" key="2">
    <source>
        <dbReference type="SAM" id="SignalP"/>
    </source>
</evidence>
<dbReference type="InterPro" id="IPR044094">
    <property type="entry name" value="AtsA-like_MBL-fold"/>
</dbReference>
<evidence type="ECO:0000313" key="4">
    <source>
        <dbReference type="EMBL" id="OUR74942.1"/>
    </source>
</evidence>
<dbReference type="Proteomes" id="UP000243053">
    <property type="component" value="Unassembled WGS sequence"/>
</dbReference>
<reference evidence="5" key="1">
    <citation type="journal article" date="2017" name="Proc. Natl. Acad. Sci. U.S.A.">
        <title>Simulation of Deepwater Horizon oil plume reveals substrate specialization within a complex community of hydrocarbon degraders.</title>
        <authorList>
            <person name="Hu P."/>
            <person name="Dubinsky E.A."/>
            <person name="Probst A.J."/>
            <person name="Wang J."/>
            <person name="Sieber C.M.K."/>
            <person name="Tom L.M."/>
            <person name="Gardinali P."/>
            <person name="Banfield J.F."/>
            <person name="Atlas R.M."/>
            <person name="Andersen G.L."/>
        </authorList>
    </citation>
    <scope>NUCLEOTIDE SEQUENCE [LARGE SCALE GENOMIC DNA]</scope>
</reference>
<keyword evidence="1" id="KW-0378">Hydrolase</keyword>
<evidence type="ECO:0000313" key="5">
    <source>
        <dbReference type="Proteomes" id="UP000243053"/>
    </source>
</evidence>
<protein>
    <recommendedName>
        <fullName evidence="3">Metallo-beta-lactamase domain-containing protein</fullName>
    </recommendedName>
</protein>
<comment type="caution">
    <text evidence="4">The sequence shown here is derived from an EMBL/GenBank/DDBJ whole genome shotgun (WGS) entry which is preliminary data.</text>
</comment>
<dbReference type="AlphaFoldDB" id="A0A1Y5DWP3"/>
<dbReference type="PANTHER" id="PTHR46018:SF2">
    <property type="entry name" value="ZINC PHOSPHODIESTERASE ELAC PROTEIN 1"/>
    <property type="match status" value="1"/>
</dbReference>
<dbReference type="GO" id="GO:0042781">
    <property type="term" value="F:3'-tRNA processing endoribonuclease activity"/>
    <property type="evidence" value="ECO:0007669"/>
    <property type="project" value="TreeGrafter"/>
</dbReference>
<dbReference type="InterPro" id="IPR036866">
    <property type="entry name" value="RibonucZ/Hydroxyglut_hydro"/>
</dbReference>
<dbReference type="EMBL" id="MAAF01000120">
    <property type="protein sequence ID" value="OUR74942.1"/>
    <property type="molecule type" value="Genomic_DNA"/>
</dbReference>
<dbReference type="PANTHER" id="PTHR46018">
    <property type="entry name" value="ZINC PHOSPHODIESTERASE ELAC PROTEIN 1"/>
    <property type="match status" value="1"/>
</dbReference>
<dbReference type="CDD" id="cd07719">
    <property type="entry name" value="arylsulfatase_AtsA-like_MBL-fold"/>
    <property type="match status" value="1"/>
</dbReference>
<proteinExistence type="predicted"/>
<organism evidence="4 5">
    <name type="scientific">Colwellia psychrerythraea</name>
    <name type="common">Vibrio psychroerythus</name>
    <dbReference type="NCBI Taxonomy" id="28229"/>
    <lineage>
        <taxon>Bacteria</taxon>
        <taxon>Pseudomonadati</taxon>
        <taxon>Pseudomonadota</taxon>
        <taxon>Gammaproteobacteria</taxon>
        <taxon>Alteromonadales</taxon>
        <taxon>Colwelliaceae</taxon>
        <taxon>Colwellia</taxon>
    </lineage>
</organism>
<gene>
    <name evidence="4" type="ORF">A9Q75_19595</name>
</gene>